<protein>
    <submittedName>
        <fullName evidence="3">Uncharacterized protein</fullName>
    </submittedName>
</protein>
<keyword evidence="4" id="KW-1185">Reference proteome</keyword>
<accession>A0AAD5LLQ8</accession>
<comment type="caution">
    <text evidence="3">The sequence shown here is derived from an EMBL/GenBank/DDBJ whole genome shotgun (WGS) entry which is preliminary data.</text>
</comment>
<evidence type="ECO:0000256" key="1">
    <source>
        <dbReference type="SAM" id="MobiDB-lite"/>
    </source>
</evidence>
<evidence type="ECO:0000313" key="3">
    <source>
        <dbReference type="EMBL" id="KAI9565030.1"/>
    </source>
</evidence>
<keyword evidence="2" id="KW-0732">Signal</keyword>
<gene>
    <name evidence="3" type="ORF">GHT06_008774</name>
</gene>
<proteinExistence type="predicted"/>
<sequence>MKSFTEIFTWIALSIGFIEYDPVDDETPCSENPEIATQENNFQPPAQVPDDQNFRYVPSPPLCSNRPVYQANSDVIIDMPADDKPHGVPDSNTRYGFSLGLTGNSDKKYWNGPPYVFVPPPYRPTVSYVPTPPPEHLEADRYEKQKKKPAAENDDEDLTDLFAELPDSNTRYGFSLGQTGTSGIKKYWNDPPYVFVPPPHRPTVSYVPTPTPEHLEADRYEKQKKKPAAENGHEDLIDLFTELPITNIPCFKNELDRINIIKK</sequence>
<feature type="compositionally biased region" description="Polar residues" evidence="1">
    <location>
        <begin position="35"/>
        <end position="44"/>
    </location>
</feature>
<dbReference type="Proteomes" id="UP000820818">
    <property type="component" value="Linkage Group LG1"/>
</dbReference>
<dbReference type="EMBL" id="WJBH02000001">
    <property type="protein sequence ID" value="KAI9565030.1"/>
    <property type="molecule type" value="Genomic_DNA"/>
</dbReference>
<dbReference type="AlphaFoldDB" id="A0AAD5LLQ8"/>
<feature type="signal peptide" evidence="2">
    <location>
        <begin position="1"/>
        <end position="20"/>
    </location>
</feature>
<name>A0AAD5LLQ8_9CRUS</name>
<evidence type="ECO:0000313" key="4">
    <source>
        <dbReference type="Proteomes" id="UP000820818"/>
    </source>
</evidence>
<organism evidence="3 4">
    <name type="scientific">Daphnia sinensis</name>
    <dbReference type="NCBI Taxonomy" id="1820382"/>
    <lineage>
        <taxon>Eukaryota</taxon>
        <taxon>Metazoa</taxon>
        <taxon>Ecdysozoa</taxon>
        <taxon>Arthropoda</taxon>
        <taxon>Crustacea</taxon>
        <taxon>Branchiopoda</taxon>
        <taxon>Diplostraca</taxon>
        <taxon>Cladocera</taxon>
        <taxon>Anomopoda</taxon>
        <taxon>Daphniidae</taxon>
        <taxon>Daphnia</taxon>
        <taxon>Daphnia similis group</taxon>
    </lineage>
</organism>
<reference evidence="3 4" key="1">
    <citation type="submission" date="2022-05" db="EMBL/GenBank/DDBJ databases">
        <title>A multi-omics perspective on studying reproductive biology in Daphnia sinensis.</title>
        <authorList>
            <person name="Jia J."/>
        </authorList>
    </citation>
    <scope>NUCLEOTIDE SEQUENCE [LARGE SCALE GENOMIC DNA]</scope>
    <source>
        <strain evidence="3 4">WSL</strain>
    </source>
</reference>
<feature type="chain" id="PRO_5041994068" evidence="2">
    <location>
        <begin position="21"/>
        <end position="263"/>
    </location>
</feature>
<evidence type="ECO:0000256" key="2">
    <source>
        <dbReference type="SAM" id="SignalP"/>
    </source>
</evidence>
<feature type="region of interest" description="Disordered" evidence="1">
    <location>
        <begin position="24"/>
        <end position="55"/>
    </location>
</feature>